<dbReference type="STRING" id="658457.SAMN05216601_10962"/>
<name>A0A1I5PG74_9GAMM</name>
<dbReference type="EMBL" id="FOWP01000009">
    <property type="protein sequence ID" value="SFP33035.1"/>
    <property type="molecule type" value="Genomic_DNA"/>
</dbReference>
<protein>
    <submittedName>
        <fullName evidence="1">Phytanoyl-CoA dioxygenase (PhyH)</fullName>
    </submittedName>
</protein>
<sequence>MISKYRIMRGLLKRRLVRECVWHVVCFFNRGKVEGYRAGLDISKTSLVSAVDSDTYLGGLKRDGAVLGPSLSDEDVCYLRGFAERVPCFADRNPALGFYLKDLAVVEEKIGKSLLLAQYFNVQDDPVVARLSKDPFMLSLAAAYLGVEPKLMSVNMWWTFPVNASAEDRSKHAHVFHYDLDDIKFVKFFFYLTDVDSESGPHVFVRGSNREVRYKNTFLKSKRFTDEEVIASYGIENVVEVCGKAGSCLIEDTITLHKGVTPLRHPRLLLQFEFSINTYPEVSCTTDPALLRVVV</sequence>
<dbReference type="Pfam" id="PF05721">
    <property type="entry name" value="PhyH"/>
    <property type="match status" value="1"/>
</dbReference>
<keyword evidence="1" id="KW-0223">Dioxygenase</keyword>
<evidence type="ECO:0000313" key="1">
    <source>
        <dbReference type="EMBL" id="SFP33035.1"/>
    </source>
</evidence>
<keyword evidence="1" id="KW-0560">Oxidoreductase</keyword>
<dbReference type="AlphaFoldDB" id="A0A1I5PG74"/>
<dbReference type="GO" id="GO:0016706">
    <property type="term" value="F:2-oxoglutarate-dependent dioxygenase activity"/>
    <property type="evidence" value="ECO:0007669"/>
    <property type="project" value="UniProtKB-ARBA"/>
</dbReference>
<dbReference type="OrthoDB" id="547161at2"/>
<dbReference type="Gene3D" id="2.60.120.620">
    <property type="entry name" value="q2cbj1_9rhob like domain"/>
    <property type="match status" value="1"/>
</dbReference>
<proteinExistence type="predicted"/>
<accession>A0A1I5PG74</accession>
<dbReference type="InterPro" id="IPR008775">
    <property type="entry name" value="Phytyl_CoA_dOase-like"/>
</dbReference>
<evidence type="ECO:0000313" key="2">
    <source>
        <dbReference type="Proteomes" id="UP000182400"/>
    </source>
</evidence>
<dbReference type="SUPFAM" id="SSF51197">
    <property type="entry name" value="Clavaminate synthase-like"/>
    <property type="match status" value="1"/>
</dbReference>
<organism evidence="1 2">
    <name type="scientific">Ectopseudomonas composti</name>
    <dbReference type="NCBI Taxonomy" id="658457"/>
    <lineage>
        <taxon>Bacteria</taxon>
        <taxon>Pseudomonadati</taxon>
        <taxon>Pseudomonadota</taxon>
        <taxon>Gammaproteobacteria</taxon>
        <taxon>Pseudomonadales</taxon>
        <taxon>Pseudomonadaceae</taxon>
        <taxon>Ectopseudomonas</taxon>
    </lineage>
</organism>
<dbReference type="Proteomes" id="UP000182400">
    <property type="component" value="Unassembled WGS sequence"/>
</dbReference>
<dbReference type="RefSeq" id="WP_083413291.1">
    <property type="nucleotide sequence ID" value="NZ_FOWP01000009.1"/>
</dbReference>
<reference evidence="1 2" key="1">
    <citation type="submission" date="2016-10" db="EMBL/GenBank/DDBJ databases">
        <authorList>
            <person name="de Groot N.N."/>
        </authorList>
    </citation>
    <scope>NUCLEOTIDE SEQUENCE [LARGE SCALE GENOMIC DNA]</scope>
    <source>
        <strain evidence="1 2">CCUG 59231</strain>
    </source>
</reference>
<gene>
    <name evidence="1" type="ORF">SAMN05216601_10962</name>
</gene>